<keyword evidence="11" id="KW-1185">Reference proteome</keyword>
<dbReference type="InterPro" id="IPR050121">
    <property type="entry name" value="Cytochrome_P450_monoxygenase"/>
</dbReference>
<dbReference type="Proteomes" id="UP000053593">
    <property type="component" value="Unassembled WGS sequence"/>
</dbReference>
<keyword evidence="9" id="KW-0812">Transmembrane</keyword>
<comment type="pathway">
    <text evidence="2">Secondary metabolite biosynthesis.</text>
</comment>
<dbReference type="GO" id="GO:0005506">
    <property type="term" value="F:iron ion binding"/>
    <property type="evidence" value="ECO:0007669"/>
    <property type="project" value="InterPro"/>
</dbReference>
<proteinExistence type="inferred from homology"/>
<dbReference type="AlphaFoldDB" id="A0A0D0C784"/>
<dbReference type="Gene3D" id="1.10.630.10">
    <property type="entry name" value="Cytochrome P450"/>
    <property type="match status" value="1"/>
</dbReference>
<dbReference type="GO" id="GO:0016705">
    <property type="term" value="F:oxidoreductase activity, acting on paired donors, with incorporation or reduction of molecular oxygen"/>
    <property type="evidence" value="ECO:0007669"/>
    <property type="project" value="InterPro"/>
</dbReference>
<comment type="similarity">
    <text evidence="3 8">Belongs to the cytochrome P450 family.</text>
</comment>
<feature type="transmembrane region" description="Helical" evidence="9">
    <location>
        <begin position="6"/>
        <end position="26"/>
    </location>
</feature>
<evidence type="ECO:0000313" key="11">
    <source>
        <dbReference type="Proteomes" id="UP000053593"/>
    </source>
</evidence>
<reference evidence="10 11" key="1">
    <citation type="submission" date="2014-04" db="EMBL/GenBank/DDBJ databases">
        <title>Evolutionary Origins and Diversification of the Mycorrhizal Mutualists.</title>
        <authorList>
            <consortium name="DOE Joint Genome Institute"/>
            <consortium name="Mycorrhizal Genomics Consortium"/>
            <person name="Kohler A."/>
            <person name="Kuo A."/>
            <person name="Nagy L.G."/>
            <person name="Floudas D."/>
            <person name="Copeland A."/>
            <person name="Barry K.W."/>
            <person name="Cichocki N."/>
            <person name="Veneault-Fourrey C."/>
            <person name="LaButti K."/>
            <person name="Lindquist E.A."/>
            <person name="Lipzen A."/>
            <person name="Lundell T."/>
            <person name="Morin E."/>
            <person name="Murat C."/>
            <person name="Riley R."/>
            <person name="Ohm R."/>
            <person name="Sun H."/>
            <person name="Tunlid A."/>
            <person name="Henrissat B."/>
            <person name="Grigoriev I.V."/>
            <person name="Hibbett D.S."/>
            <person name="Martin F."/>
        </authorList>
    </citation>
    <scope>NUCLEOTIDE SEQUENCE [LARGE SCALE GENOMIC DNA]</scope>
    <source>
        <strain evidence="10 11">FD-317 M1</strain>
    </source>
</reference>
<evidence type="ECO:0000256" key="6">
    <source>
        <dbReference type="ARBA" id="ARBA00023004"/>
    </source>
</evidence>
<protein>
    <recommendedName>
        <fullName evidence="12">Cytochrome P450</fullName>
    </recommendedName>
</protein>
<evidence type="ECO:0000256" key="7">
    <source>
        <dbReference type="PIRSR" id="PIRSR602403-1"/>
    </source>
</evidence>
<accession>A0A0D0C784</accession>
<dbReference type="GO" id="GO:0004497">
    <property type="term" value="F:monooxygenase activity"/>
    <property type="evidence" value="ECO:0007669"/>
    <property type="project" value="UniProtKB-KW"/>
</dbReference>
<evidence type="ECO:0000256" key="5">
    <source>
        <dbReference type="ARBA" id="ARBA00023002"/>
    </source>
</evidence>
<evidence type="ECO:0000256" key="4">
    <source>
        <dbReference type="ARBA" id="ARBA00022723"/>
    </source>
</evidence>
<dbReference type="HOGENOM" id="CLU_001570_14_4_1"/>
<keyword evidence="5 8" id="KW-0560">Oxidoreductase</keyword>
<evidence type="ECO:0000256" key="9">
    <source>
        <dbReference type="SAM" id="Phobius"/>
    </source>
</evidence>
<evidence type="ECO:0008006" key="12">
    <source>
        <dbReference type="Google" id="ProtNLM"/>
    </source>
</evidence>
<evidence type="ECO:0000313" key="10">
    <source>
        <dbReference type="EMBL" id="KIK58359.1"/>
    </source>
</evidence>
<name>A0A0D0C784_9AGAR</name>
<comment type="cofactor">
    <cofactor evidence="1 7">
        <name>heme</name>
        <dbReference type="ChEBI" id="CHEBI:30413"/>
    </cofactor>
</comment>
<dbReference type="GO" id="GO:0020037">
    <property type="term" value="F:heme binding"/>
    <property type="evidence" value="ECO:0007669"/>
    <property type="project" value="InterPro"/>
</dbReference>
<dbReference type="SUPFAM" id="SSF48264">
    <property type="entry name" value="Cytochrome P450"/>
    <property type="match status" value="1"/>
</dbReference>
<dbReference type="OrthoDB" id="1470350at2759"/>
<evidence type="ECO:0000256" key="1">
    <source>
        <dbReference type="ARBA" id="ARBA00001971"/>
    </source>
</evidence>
<evidence type="ECO:0000256" key="3">
    <source>
        <dbReference type="ARBA" id="ARBA00010617"/>
    </source>
</evidence>
<dbReference type="CDD" id="cd11062">
    <property type="entry name" value="CYP58-like"/>
    <property type="match status" value="1"/>
</dbReference>
<dbReference type="PANTHER" id="PTHR24305">
    <property type="entry name" value="CYTOCHROME P450"/>
    <property type="match status" value="1"/>
</dbReference>
<dbReference type="InterPro" id="IPR002403">
    <property type="entry name" value="Cyt_P450_E_grp-IV"/>
</dbReference>
<keyword evidence="9" id="KW-0472">Membrane</keyword>
<dbReference type="InterPro" id="IPR036396">
    <property type="entry name" value="Cyt_P450_sf"/>
</dbReference>
<organism evidence="10 11">
    <name type="scientific">Collybiopsis luxurians FD-317 M1</name>
    <dbReference type="NCBI Taxonomy" id="944289"/>
    <lineage>
        <taxon>Eukaryota</taxon>
        <taxon>Fungi</taxon>
        <taxon>Dikarya</taxon>
        <taxon>Basidiomycota</taxon>
        <taxon>Agaricomycotina</taxon>
        <taxon>Agaricomycetes</taxon>
        <taxon>Agaricomycetidae</taxon>
        <taxon>Agaricales</taxon>
        <taxon>Marasmiineae</taxon>
        <taxon>Omphalotaceae</taxon>
        <taxon>Collybiopsis</taxon>
        <taxon>Collybiopsis luxurians</taxon>
    </lineage>
</organism>
<feature type="binding site" description="axial binding residue" evidence="7">
    <location>
        <position position="443"/>
    </location>
    <ligand>
        <name>heme</name>
        <dbReference type="ChEBI" id="CHEBI:30413"/>
    </ligand>
    <ligandPart>
        <name>Fe</name>
        <dbReference type="ChEBI" id="CHEBI:18248"/>
    </ligandPart>
</feature>
<evidence type="ECO:0000256" key="2">
    <source>
        <dbReference type="ARBA" id="ARBA00005179"/>
    </source>
</evidence>
<keyword evidence="6 7" id="KW-0408">Iron</keyword>
<dbReference type="PRINTS" id="PR00465">
    <property type="entry name" value="EP450IV"/>
</dbReference>
<dbReference type="InterPro" id="IPR017972">
    <property type="entry name" value="Cyt_P450_CS"/>
</dbReference>
<dbReference type="InterPro" id="IPR001128">
    <property type="entry name" value="Cyt_P450"/>
</dbReference>
<dbReference type="PANTHER" id="PTHR24305:SF157">
    <property type="entry name" value="N-ACETYLTRYPTOPHAN 6-HYDROXYLASE IVOC-RELATED"/>
    <property type="match status" value="1"/>
</dbReference>
<keyword evidence="7 8" id="KW-0349">Heme</keyword>
<keyword evidence="9" id="KW-1133">Transmembrane helix</keyword>
<dbReference type="PROSITE" id="PS00086">
    <property type="entry name" value="CYTOCHROME_P450"/>
    <property type="match status" value="1"/>
</dbReference>
<dbReference type="EMBL" id="KN834785">
    <property type="protein sequence ID" value="KIK58359.1"/>
    <property type="molecule type" value="Genomic_DNA"/>
</dbReference>
<keyword evidence="8" id="KW-0503">Monooxygenase</keyword>
<dbReference type="Pfam" id="PF00067">
    <property type="entry name" value="p450"/>
    <property type="match status" value="1"/>
</dbReference>
<evidence type="ECO:0000256" key="8">
    <source>
        <dbReference type="RuleBase" id="RU000461"/>
    </source>
</evidence>
<sequence>MAFNFYTVVVSVLFSYFAGLALYQLFFHPLHKFPGPALAAVTSWYEVYYNLIKGGELVKELERLHKLHGPVVRIGPNTLHFNDRRAYHDIFSNGTTLVKDGQFYRAIMPHAAESSFCFSDPQQAKNRRSLLAPSFSRQSVMKLEYTIQKKIDQLVALLEKNYSSSESGVKLSVAYRSLTTDVITEYCFAVSANTLSYPNFAHPIMLETLNLVKRGWIQTYIPFVIHLVARIPPELTLWLFPRFRTLVDVKARFEQQIDHFISNPEDLTSAEHETIYHHLLQSKDPELRPSRTSLVNEAFLLVAAGSDTVEHACTVGTYFALQDHSIRQRLTEELREAWPDKGRPLGSTALEKLPYLTAFVKEALRMSFGVFHPYPRIVGDETPEIGGLKIPPGTIVGMSPYFMHMNPKVFSDPFTFNPDRWLVGDTREMMLDFVPFSKGPRQCLGLNLAWSELYLILGNIFRRLDLSLVGKNVEVDLKLGKVLDYGNPIWEKSEYTAFVNRVHD</sequence>
<keyword evidence="4 7" id="KW-0479">Metal-binding</keyword>
<gene>
    <name evidence="10" type="ORF">GYMLUDRAFT_695193</name>
</gene>